<dbReference type="EMBL" id="CP045227">
    <property type="protein sequence ID" value="QFS49583.1"/>
    <property type="molecule type" value="Genomic_DNA"/>
</dbReference>
<dbReference type="KEGG" id="nsh:GXM_07077"/>
<gene>
    <name evidence="1" type="ORF">GXM_07077</name>
</gene>
<evidence type="ECO:0000313" key="1">
    <source>
        <dbReference type="EMBL" id="QFS49583.1"/>
    </source>
</evidence>
<organism evidence="1 2">
    <name type="scientific">Nostoc sphaeroides CCNUC1</name>
    <dbReference type="NCBI Taxonomy" id="2653204"/>
    <lineage>
        <taxon>Bacteria</taxon>
        <taxon>Bacillati</taxon>
        <taxon>Cyanobacteriota</taxon>
        <taxon>Cyanophyceae</taxon>
        <taxon>Nostocales</taxon>
        <taxon>Nostocaceae</taxon>
        <taxon>Nostoc</taxon>
    </lineage>
</organism>
<keyword evidence="2" id="KW-1185">Reference proteome</keyword>
<sequence length="46" mass="4960">MVSCVGENEKQIIESAISYAGWKAIALALTCQFANSLKGHTVIYLS</sequence>
<dbReference type="AlphaFoldDB" id="A0A5P8W9W3"/>
<evidence type="ECO:0000313" key="2">
    <source>
        <dbReference type="Proteomes" id="UP000326678"/>
    </source>
</evidence>
<proteinExistence type="predicted"/>
<protein>
    <submittedName>
        <fullName evidence="1">Uncharacterized protein</fullName>
    </submittedName>
</protein>
<dbReference type="Proteomes" id="UP000326678">
    <property type="component" value="Chromosome Gxm2"/>
</dbReference>
<accession>A0A5P8W9W3</accession>
<name>A0A5P8W9W3_9NOSO</name>
<reference evidence="1 2" key="1">
    <citation type="submission" date="2019-10" db="EMBL/GenBank/DDBJ databases">
        <title>Genomic and transcriptomic insights into the perfect genentic adaptation of a filamentous nitrogen-fixing cyanobacterium to rice fields.</title>
        <authorList>
            <person name="Chen Z."/>
        </authorList>
    </citation>
    <scope>NUCLEOTIDE SEQUENCE [LARGE SCALE GENOMIC DNA]</scope>
    <source>
        <strain evidence="1">CCNUC1</strain>
    </source>
</reference>